<accession>A0A5J4KWS2</accession>
<name>A0A5J4KWS2_9CHLR</name>
<protein>
    <submittedName>
        <fullName evidence="3">Hydrolase</fullName>
    </submittedName>
</protein>
<sequence>MATTMIALAQLQSAADPAQNLAKALATIHQAARRGARLVVFPEIFMALLAKENFTADYARSVSQRVDGAYVSGLQEAAKQAGVWVVSGMLETAEQTVDKTYNTTVLIDDQGTLLRCYRKTHLYDAFGFQESEVFARGEQLFTPLETPFGRMGLFVCYELRFPEIARYQMEQGVDFFVMPSAWVVGALKESHWHHLVTARAIENTAYMFACDQAGNAYVGRSLMVDPSGIVLGEGTEGECVIYGELDLQRLAAVRQTLPALTHRRPELFPRQH</sequence>
<dbReference type="Gene3D" id="3.60.110.10">
    <property type="entry name" value="Carbon-nitrogen hydrolase"/>
    <property type="match status" value="1"/>
</dbReference>
<dbReference type="InterPro" id="IPR003010">
    <property type="entry name" value="C-N_Hydrolase"/>
</dbReference>
<dbReference type="EMBL" id="BKZW01000003">
    <property type="protein sequence ID" value="GER90980.1"/>
    <property type="molecule type" value="Genomic_DNA"/>
</dbReference>
<evidence type="ECO:0000313" key="3">
    <source>
        <dbReference type="EMBL" id="GER90980.1"/>
    </source>
</evidence>
<dbReference type="PANTHER" id="PTHR23088:SF27">
    <property type="entry name" value="DEAMINATED GLUTATHIONE AMIDASE"/>
    <property type="match status" value="1"/>
</dbReference>
<evidence type="ECO:0000313" key="4">
    <source>
        <dbReference type="Proteomes" id="UP000326912"/>
    </source>
</evidence>
<dbReference type="PROSITE" id="PS50263">
    <property type="entry name" value="CN_HYDROLASE"/>
    <property type="match status" value="1"/>
</dbReference>
<dbReference type="PANTHER" id="PTHR23088">
    <property type="entry name" value="NITRILASE-RELATED"/>
    <property type="match status" value="1"/>
</dbReference>
<dbReference type="SUPFAM" id="SSF56317">
    <property type="entry name" value="Carbon-nitrogen hydrolase"/>
    <property type="match status" value="1"/>
</dbReference>
<dbReference type="AlphaFoldDB" id="A0A5J4KWS2"/>
<keyword evidence="4" id="KW-1185">Reference proteome</keyword>
<comment type="caution">
    <text evidence="3">The sequence shown here is derived from an EMBL/GenBank/DDBJ whole genome shotgun (WGS) entry which is preliminary data.</text>
</comment>
<reference evidence="3 4" key="1">
    <citation type="submission" date="2019-10" db="EMBL/GenBank/DDBJ databases">
        <title>Dictyobacter vulcani sp. nov., within the class Ktedonobacteria, isolated from soil of volcanic Mt. Zao.</title>
        <authorList>
            <person name="Zheng Y."/>
            <person name="Wang C.M."/>
            <person name="Sakai Y."/>
            <person name="Abe K."/>
            <person name="Yokota A."/>
            <person name="Yabe S."/>
        </authorList>
    </citation>
    <scope>NUCLEOTIDE SEQUENCE [LARGE SCALE GENOMIC DNA]</scope>
    <source>
        <strain evidence="3 4">W12</strain>
    </source>
</reference>
<comment type="similarity">
    <text evidence="1">Belongs to the carbon-nitrogen hydrolase superfamily. NIT1/NIT2 family.</text>
</comment>
<dbReference type="Proteomes" id="UP000326912">
    <property type="component" value="Unassembled WGS sequence"/>
</dbReference>
<evidence type="ECO:0000256" key="1">
    <source>
        <dbReference type="ARBA" id="ARBA00010613"/>
    </source>
</evidence>
<dbReference type="RefSeq" id="WP_151758683.1">
    <property type="nucleotide sequence ID" value="NZ_BKZW01000003.1"/>
</dbReference>
<keyword evidence="3" id="KW-0378">Hydrolase</keyword>
<evidence type="ECO:0000259" key="2">
    <source>
        <dbReference type="PROSITE" id="PS50263"/>
    </source>
</evidence>
<dbReference type="GO" id="GO:0016787">
    <property type="term" value="F:hydrolase activity"/>
    <property type="evidence" value="ECO:0007669"/>
    <property type="project" value="UniProtKB-KW"/>
</dbReference>
<dbReference type="InterPro" id="IPR036526">
    <property type="entry name" value="C-N_Hydrolase_sf"/>
</dbReference>
<proteinExistence type="inferred from homology"/>
<feature type="domain" description="CN hydrolase" evidence="2">
    <location>
        <begin position="2"/>
        <end position="247"/>
    </location>
</feature>
<organism evidence="3 4">
    <name type="scientific">Dictyobacter vulcani</name>
    <dbReference type="NCBI Taxonomy" id="2607529"/>
    <lineage>
        <taxon>Bacteria</taxon>
        <taxon>Bacillati</taxon>
        <taxon>Chloroflexota</taxon>
        <taxon>Ktedonobacteria</taxon>
        <taxon>Ktedonobacterales</taxon>
        <taxon>Dictyobacteraceae</taxon>
        <taxon>Dictyobacter</taxon>
    </lineage>
</organism>
<dbReference type="CDD" id="cd07581">
    <property type="entry name" value="nitrilase_3"/>
    <property type="match status" value="1"/>
</dbReference>
<dbReference type="Pfam" id="PF00795">
    <property type="entry name" value="CN_hydrolase"/>
    <property type="match status" value="1"/>
</dbReference>
<gene>
    <name evidence="3" type="ORF">KDW_51420</name>
</gene>